<keyword evidence="6 10" id="KW-1133">Transmembrane helix</keyword>
<feature type="transmembrane region" description="Helical" evidence="10">
    <location>
        <begin position="512"/>
        <end position="535"/>
    </location>
</feature>
<dbReference type="Pfam" id="PF00361">
    <property type="entry name" value="Proton_antipo_M"/>
    <property type="match status" value="2"/>
</dbReference>
<dbReference type="InterPro" id="IPR010227">
    <property type="entry name" value="NADH_Q_OxRdtase_chainM/4"/>
</dbReference>
<dbReference type="PANTHER" id="PTHR42829">
    <property type="entry name" value="NADH-UBIQUINONE OXIDOREDUCTASE CHAIN 5"/>
    <property type="match status" value="1"/>
</dbReference>
<feature type="domain" description="NADH:quinone oxidoreductase/Mrp antiporter transmembrane" evidence="11">
    <location>
        <begin position="549"/>
        <end position="790"/>
    </location>
</feature>
<evidence type="ECO:0000256" key="7">
    <source>
        <dbReference type="ARBA" id="ARBA00023136"/>
    </source>
</evidence>
<feature type="transmembrane region" description="Helical" evidence="10">
    <location>
        <begin position="286"/>
        <end position="307"/>
    </location>
</feature>
<feature type="transmembrane region" description="Helical" evidence="10">
    <location>
        <begin position="139"/>
        <end position="158"/>
    </location>
</feature>
<dbReference type="InterPro" id="IPR001516">
    <property type="entry name" value="Proton_antipo_N"/>
</dbReference>
<dbReference type="PRINTS" id="PR01434">
    <property type="entry name" value="NADHDHGNASE5"/>
</dbReference>
<dbReference type="NCBIfam" id="TIGR01972">
    <property type="entry name" value="NDH_I_M"/>
    <property type="match status" value="1"/>
</dbReference>
<dbReference type="PANTHER" id="PTHR42829:SF2">
    <property type="entry name" value="NADH-UBIQUINONE OXIDOREDUCTASE CHAIN 5"/>
    <property type="match status" value="1"/>
</dbReference>
<dbReference type="GO" id="GO:0008137">
    <property type="term" value="F:NADH dehydrogenase (ubiquinone) activity"/>
    <property type="evidence" value="ECO:0007669"/>
    <property type="project" value="UniProtKB-EC"/>
</dbReference>
<evidence type="ECO:0000256" key="8">
    <source>
        <dbReference type="ARBA" id="ARBA00031027"/>
    </source>
</evidence>
<protein>
    <recommendedName>
        <fullName evidence="4">NADH-ubiquinone oxidoreductase chain 5</fullName>
        <ecNumber evidence="3">7.1.1.2</ecNumber>
    </recommendedName>
    <alternativeName>
        <fullName evidence="8">NADH dehydrogenase subunit 5</fullName>
    </alternativeName>
</protein>
<keyword evidence="5 10" id="KW-0812">Transmembrane</keyword>
<feature type="transmembrane region" description="Helical" evidence="10">
    <location>
        <begin position="465"/>
        <end position="487"/>
    </location>
</feature>
<evidence type="ECO:0000256" key="4">
    <source>
        <dbReference type="ARBA" id="ARBA00021096"/>
    </source>
</evidence>
<sequence length="861" mass="94170">MLLVAKMIIFLPFVSGVFNGIFCKKINNRQASVVASVSIIISAICAAYLFMVTGVNKHPVHVVITKWMNVDSVSMNWAIYVDQLTAIMFLLVTFVSSVVHLYSLGYMSDDKNLPKFLSYLSLFTFCMLVLVSADNFLQLFFGWEGVGLCSYLLIGYYYQKDSANNAAVKAFIVNRVGDFAFIIGIVVMLIYASSIEFVPVFAQSQDLAKMTMTILGYEFIVLDVICLMLFIGCMGKSAQIGMHVWLPDAMEGPTPVSALIHAATMVTAGVFLLARCSFMFEYSTNVLAIITVIGAITCLFAASVAIAQTDIKKIIAYSTCSQLGYMFFACGVSAYQAGIFHLVTHGFFKALLFLAAGSVIHATHEQEIFKMGGLWRKMPITYANFWVGSLAIIGIFPLAGFYSKDLILESAYMAGGVGNFAFVLGIGAAMLTAIYSLKIIIVTFHGKTNLTKTAFDHAHESPKIMNLPLFILVAGALFSGMLGYYILSINNPLGYFSGSIFNLNVGHDEHHISLFIQLLPLIIGIAGIVIGIYCYKSDFHQKISQSFGAIYCLLKNNQTATFNMLELNILLPELPLEIQKILWIAMFISFAVKIPMPPFHTWLPDAHVQAPTAGSVMLAGILLKLGGYAFLRVSLPMLPSASEAFSEYVLWISGFAVIYASLVAYVQTDMKKMIAYSSIAHMGYVTGGIFSFTEKGINGAVFQMISHGLISSALFLIVGMLYDRHHTKEINKYGGVAASMPFLSTMFMIAMLGSVGLPGLSGFVGEFLSIVGIYEVNPLIGVISAFGVVLGAVYMLKLYKDVIFGQATNQSVIKFTDLYLYEKAALLPLIVLIIYIGVLPDGVLRIIQLPITKIADLYGVL</sequence>
<feature type="transmembrane region" description="Helical" evidence="10">
    <location>
        <begin position="31"/>
        <end position="51"/>
    </location>
</feature>
<dbReference type="Pfam" id="PF00662">
    <property type="entry name" value="Proton_antipo_N"/>
    <property type="match status" value="1"/>
</dbReference>
<dbReference type="NCBIfam" id="NF005141">
    <property type="entry name" value="PRK06590.1"/>
    <property type="match status" value="1"/>
</dbReference>
<dbReference type="Proteomes" id="UP000663887">
    <property type="component" value="Unassembled WGS sequence"/>
</dbReference>
<feature type="transmembrane region" description="Helical" evidence="10">
    <location>
        <begin position="342"/>
        <end position="362"/>
    </location>
</feature>
<feature type="transmembrane region" description="Helical" evidence="10">
    <location>
        <begin position="256"/>
        <end position="280"/>
    </location>
</feature>
<dbReference type="GO" id="GO:0003954">
    <property type="term" value="F:NADH dehydrogenase activity"/>
    <property type="evidence" value="ECO:0007669"/>
    <property type="project" value="TreeGrafter"/>
</dbReference>
<proteinExistence type="inferred from homology"/>
<comment type="subcellular location">
    <subcellularLocation>
        <location evidence="1">Membrane</location>
        <topology evidence="1">Multi-pass membrane protein</topology>
    </subcellularLocation>
</comment>
<reference evidence="13" key="1">
    <citation type="submission" date="2021-02" db="EMBL/GenBank/DDBJ databases">
        <authorList>
            <person name="Nowell W R."/>
        </authorList>
    </citation>
    <scope>NUCLEOTIDE SEQUENCE</scope>
</reference>
<evidence type="ECO:0000256" key="2">
    <source>
        <dbReference type="ARBA" id="ARBA00009025"/>
    </source>
</evidence>
<evidence type="ECO:0000313" key="13">
    <source>
        <dbReference type="EMBL" id="CAF2248542.1"/>
    </source>
</evidence>
<dbReference type="InterPro" id="IPR001750">
    <property type="entry name" value="ND/Mrp_TM"/>
</dbReference>
<feature type="transmembrane region" description="Helical" evidence="10">
    <location>
        <begin position="6"/>
        <end position="24"/>
    </location>
</feature>
<dbReference type="PRINTS" id="PR01435">
    <property type="entry name" value="NPOXDRDTASE5"/>
</dbReference>
<dbReference type="GO" id="GO:0015990">
    <property type="term" value="P:electron transport coupled proton transport"/>
    <property type="evidence" value="ECO:0007669"/>
    <property type="project" value="TreeGrafter"/>
</dbReference>
<feature type="transmembrane region" description="Helical" evidence="10">
    <location>
        <begin position="645"/>
        <end position="667"/>
    </location>
</feature>
<dbReference type="InterPro" id="IPR018393">
    <property type="entry name" value="NADHpl_OxRdtase_5_subgr"/>
</dbReference>
<feature type="transmembrane region" description="Helical" evidence="10">
    <location>
        <begin position="776"/>
        <end position="796"/>
    </location>
</feature>
<evidence type="ECO:0000259" key="11">
    <source>
        <dbReference type="Pfam" id="PF00361"/>
    </source>
</evidence>
<feature type="transmembrane region" description="Helical" evidence="10">
    <location>
        <begin position="825"/>
        <end position="844"/>
    </location>
</feature>
<comment type="catalytic activity">
    <reaction evidence="9">
        <text>a ubiquinone + NADH + 5 H(+)(in) = a ubiquinol + NAD(+) + 4 H(+)(out)</text>
        <dbReference type="Rhea" id="RHEA:29091"/>
        <dbReference type="Rhea" id="RHEA-COMP:9565"/>
        <dbReference type="Rhea" id="RHEA-COMP:9566"/>
        <dbReference type="ChEBI" id="CHEBI:15378"/>
        <dbReference type="ChEBI" id="CHEBI:16389"/>
        <dbReference type="ChEBI" id="CHEBI:17976"/>
        <dbReference type="ChEBI" id="CHEBI:57540"/>
        <dbReference type="ChEBI" id="CHEBI:57945"/>
        <dbReference type="EC" id="7.1.1.2"/>
    </reaction>
</comment>
<feature type="domain" description="NADH:quinone oxidoreductase/Mrp antiporter transmembrane" evidence="11">
    <location>
        <begin position="133"/>
        <end position="417"/>
    </location>
</feature>
<accession>A0A817A207</accession>
<feature type="transmembrane region" description="Helical" evidence="10">
    <location>
        <begin position="742"/>
        <end position="764"/>
    </location>
</feature>
<evidence type="ECO:0000256" key="6">
    <source>
        <dbReference type="ARBA" id="ARBA00022989"/>
    </source>
</evidence>
<feature type="transmembrane region" description="Helical" evidence="10">
    <location>
        <begin position="77"/>
        <end position="104"/>
    </location>
</feature>
<dbReference type="AlphaFoldDB" id="A0A817A207"/>
<dbReference type="GO" id="GO:0016020">
    <property type="term" value="C:membrane"/>
    <property type="evidence" value="ECO:0007669"/>
    <property type="project" value="UniProtKB-SubCell"/>
</dbReference>
<feature type="transmembrane region" description="Helical" evidence="10">
    <location>
        <begin position="116"/>
        <end position="133"/>
    </location>
</feature>
<keyword evidence="7 10" id="KW-0472">Membrane</keyword>
<evidence type="ECO:0000259" key="12">
    <source>
        <dbReference type="Pfam" id="PF00662"/>
    </source>
</evidence>
<evidence type="ECO:0000256" key="1">
    <source>
        <dbReference type="ARBA" id="ARBA00004141"/>
    </source>
</evidence>
<feature type="transmembrane region" description="Helical" evidence="10">
    <location>
        <begin position="179"/>
        <end position="202"/>
    </location>
</feature>
<evidence type="ECO:0000256" key="9">
    <source>
        <dbReference type="ARBA" id="ARBA00049551"/>
    </source>
</evidence>
<dbReference type="EMBL" id="CAJNRG010018148">
    <property type="protein sequence ID" value="CAF2248542.1"/>
    <property type="molecule type" value="Genomic_DNA"/>
</dbReference>
<comment type="caution">
    <text evidence="13">The sequence shown here is derived from an EMBL/GenBank/DDBJ whole genome shotgun (WGS) entry which is preliminary data.</text>
</comment>
<feature type="domain" description="NADH-Ubiquinone oxidoreductase (complex I) chain 5 N-terminal" evidence="12">
    <location>
        <begin position="67"/>
        <end position="116"/>
    </location>
</feature>
<feature type="transmembrane region" description="Helical" evidence="10">
    <location>
        <begin position="581"/>
        <end position="600"/>
    </location>
</feature>
<feature type="transmembrane region" description="Helical" evidence="10">
    <location>
        <begin position="704"/>
        <end position="722"/>
    </location>
</feature>
<dbReference type="EC" id="7.1.1.2" evidence="3"/>
<dbReference type="GO" id="GO:0042773">
    <property type="term" value="P:ATP synthesis coupled electron transport"/>
    <property type="evidence" value="ECO:0007669"/>
    <property type="project" value="InterPro"/>
</dbReference>
<feature type="transmembrane region" description="Helical" evidence="10">
    <location>
        <begin position="422"/>
        <end position="444"/>
    </location>
</feature>
<dbReference type="InterPro" id="IPR003945">
    <property type="entry name" value="NU5C-like"/>
</dbReference>
<evidence type="ECO:0000256" key="10">
    <source>
        <dbReference type="SAM" id="Phobius"/>
    </source>
</evidence>
<dbReference type="NCBIfam" id="TIGR01974">
    <property type="entry name" value="NDH_I_L"/>
    <property type="match status" value="1"/>
</dbReference>
<feature type="transmembrane region" description="Helical" evidence="10">
    <location>
        <begin position="314"/>
        <end position="336"/>
    </location>
</feature>
<organism evidence="13 14">
    <name type="scientific">Rotaria magnacalcarata</name>
    <dbReference type="NCBI Taxonomy" id="392030"/>
    <lineage>
        <taxon>Eukaryota</taxon>
        <taxon>Metazoa</taxon>
        <taxon>Spiralia</taxon>
        <taxon>Gnathifera</taxon>
        <taxon>Rotifera</taxon>
        <taxon>Eurotatoria</taxon>
        <taxon>Bdelloidea</taxon>
        <taxon>Philodinida</taxon>
        <taxon>Philodinidae</taxon>
        <taxon>Rotaria</taxon>
    </lineage>
</organism>
<evidence type="ECO:0000256" key="5">
    <source>
        <dbReference type="ARBA" id="ARBA00022692"/>
    </source>
</evidence>
<evidence type="ECO:0000313" key="14">
    <source>
        <dbReference type="Proteomes" id="UP000663887"/>
    </source>
</evidence>
<comment type="similarity">
    <text evidence="2">Belongs to the complex I subunit 4 family.</text>
</comment>
<feature type="transmembrane region" description="Helical" evidence="10">
    <location>
        <begin position="383"/>
        <end position="402"/>
    </location>
</feature>
<evidence type="ECO:0000256" key="3">
    <source>
        <dbReference type="ARBA" id="ARBA00012944"/>
    </source>
</evidence>
<name>A0A817A207_9BILA</name>
<feature type="transmembrane region" description="Helical" evidence="10">
    <location>
        <begin position="214"/>
        <end position="235"/>
    </location>
</feature>
<feature type="transmembrane region" description="Helical" evidence="10">
    <location>
        <begin position="612"/>
        <end position="633"/>
    </location>
</feature>
<gene>
    <name evidence="13" type="ORF">XDN619_LOCUS35192</name>
</gene>